<name>A0A4V2SQT0_9RHOB</name>
<dbReference type="RefSeq" id="WP_132463063.1">
    <property type="nucleotide sequence ID" value="NZ_SLXP01000008.1"/>
</dbReference>
<comment type="caution">
    <text evidence="1">The sequence shown here is derived from an EMBL/GenBank/DDBJ whole genome shotgun (WGS) entry which is preliminary data.</text>
</comment>
<dbReference type="EMBL" id="SLXP01000008">
    <property type="protein sequence ID" value="TCP40186.1"/>
    <property type="molecule type" value="Genomic_DNA"/>
</dbReference>
<evidence type="ECO:0000313" key="2">
    <source>
        <dbReference type="Proteomes" id="UP000294835"/>
    </source>
</evidence>
<keyword evidence="2" id="KW-1185">Reference proteome</keyword>
<organism evidence="1 2">
    <name type="scientific">Rhodovulum marinum</name>
    <dbReference type="NCBI Taxonomy" id="320662"/>
    <lineage>
        <taxon>Bacteria</taxon>
        <taxon>Pseudomonadati</taxon>
        <taxon>Pseudomonadota</taxon>
        <taxon>Alphaproteobacteria</taxon>
        <taxon>Rhodobacterales</taxon>
        <taxon>Paracoccaceae</taxon>
        <taxon>Rhodovulum</taxon>
    </lineage>
</organism>
<evidence type="ECO:0000313" key="1">
    <source>
        <dbReference type="EMBL" id="TCP40186.1"/>
    </source>
</evidence>
<dbReference type="Proteomes" id="UP000294835">
    <property type="component" value="Unassembled WGS sequence"/>
</dbReference>
<accession>A0A4V2SQT0</accession>
<reference evidence="1 2" key="1">
    <citation type="submission" date="2019-03" db="EMBL/GenBank/DDBJ databases">
        <title>Genomic Encyclopedia of Type Strains, Phase IV (KMG-IV): sequencing the most valuable type-strain genomes for metagenomic binning, comparative biology and taxonomic classification.</title>
        <authorList>
            <person name="Goeker M."/>
        </authorList>
    </citation>
    <scope>NUCLEOTIDE SEQUENCE [LARGE SCALE GENOMIC DNA]</scope>
    <source>
        <strain evidence="1 2">DSM 18063</strain>
    </source>
</reference>
<sequence length="198" mass="21122">MPDPWPQMRVSPGARADARLPAALDPIALRVRPATLAEDFAAAGRRLGAEVPPLARLFLDEPAYLLAEILAFRPEDAEQAFDIALDKAPETAPALVRALALRLGDWVARIKARLPGLSDARPARVMQAVLTGAPGADRAAATPADPLARLHLATARLRSTHALLRNAVASLQPAAARTFEARLASAGSTRRWASCWPN</sequence>
<dbReference type="AlphaFoldDB" id="A0A4V2SQT0"/>
<protein>
    <submittedName>
        <fullName evidence="1">Uncharacterized protein</fullName>
    </submittedName>
</protein>
<proteinExistence type="predicted"/>
<gene>
    <name evidence="1" type="ORF">EV662_10860</name>
</gene>